<dbReference type="GO" id="GO:0008168">
    <property type="term" value="F:methyltransferase activity"/>
    <property type="evidence" value="ECO:0007669"/>
    <property type="project" value="UniProtKB-KW"/>
</dbReference>
<dbReference type="PANTHER" id="PTHR46098:SF1">
    <property type="entry name" value="TRNA (CYTOSINE(38)-C(5))-METHYLTRANSFERASE"/>
    <property type="match status" value="1"/>
</dbReference>
<keyword evidence="6" id="KW-1185">Reference proteome</keyword>
<keyword evidence="3 4" id="KW-0949">S-adenosyl-L-methionine</keyword>
<protein>
    <submittedName>
        <fullName evidence="5">13531_t:CDS:1</fullName>
    </submittedName>
</protein>
<dbReference type="Proteomes" id="UP001153678">
    <property type="component" value="Unassembled WGS sequence"/>
</dbReference>
<accession>A0A9W4WTE6</accession>
<reference evidence="5" key="1">
    <citation type="submission" date="2022-08" db="EMBL/GenBank/DDBJ databases">
        <authorList>
            <person name="Kallberg Y."/>
            <person name="Tangrot J."/>
            <person name="Rosling A."/>
        </authorList>
    </citation>
    <scope>NUCLEOTIDE SEQUENCE</scope>
    <source>
        <strain evidence="5">Wild A</strain>
    </source>
</reference>
<dbReference type="EMBL" id="CAMKVN010000030">
    <property type="protein sequence ID" value="CAI2162246.1"/>
    <property type="molecule type" value="Genomic_DNA"/>
</dbReference>
<evidence type="ECO:0000256" key="1">
    <source>
        <dbReference type="ARBA" id="ARBA00022603"/>
    </source>
</evidence>
<dbReference type="InterPro" id="IPR001525">
    <property type="entry name" value="C5_MeTfrase"/>
</dbReference>
<evidence type="ECO:0000256" key="2">
    <source>
        <dbReference type="ARBA" id="ARBA00022679"/>
    </source>
</evidence>
<sequence length="218" mass="25022">MAGLKISTTSLYSNNLLSKVKDNTHTQRERESKIKGISLFSGVGVSNAYLKDIGIEIVAANELLEKRAEFYKHLYPKSNMIIGDIRDEKVFKQILTFAIKEKVQLLLITPPCQGFSLIGKNKNEEQILADESNFLIFKAIELIEKCDFDYILIENVPRFLTVSFPYKSAFKSLTEILVDKFSNEYHIEGNILNARDYGVPQNRPRAIVKLYKKKYSWS</sequence>
<feature type="active site" evidence="4">
    <location>
        <position position="112"/>
    </location>
</feature>
<keyword evidence="2 4" id="KW-0808">Transferase</keyword>
<dbReference type="Pfam" id="PF00145">
    <property type="entry name" value="DNA_methylase"/>
    <property type="match status" value="1"/>
</dbReference>
<dbReference type="PROSITE" id="PS51679">
    <property type="entry name" value="SAM_MT_C5"/>
    <property type="match status" value="1"/>
</dbReference>
<dbReference type="InterPro" id="IPR029063">
    <property type="entry name" value="SAM-dependent_MTases_sf"/>
</dbReference>
<dbReference type="InterPro" id="IPR050750">
    <property type="entry name" value="C5-MTase"/>
</dbReference>
<dbReference type="SUPFAM" id="SSF53335">
    <property type="entry name" value="S-adenosyl-L-methionine-dependent methyltransferases"/>
    <property type="match status" value="1"/>
</dbReference>
<dbReference type="GO" id="GO:0032259">
    <property type="term" value="P:methylation"/>
    <property type="evidence" value="ECO:0007669"/>
    <property type="project" value="UniProtKB-KW"/>
</dbReference>
<dbReference type="OrthoDB" id="414133at2759"/>
<dbReference type="AlphaFoldDB" id="A0A9W4WTE6"/>
<comment type="similarity">
    <text evidence="4">Belongs to the class I-like SAM-binding methyltransferase superfamily. C5-methyltransferase family.</text>
</comment>
<evidence type="ECO:0000313" key="6">
    <source>
        <dbReference type="Proteomes" id="UP001153678"/>
    </source>
</evidence>
<evidence type="ECO:0000256" key="4">
    <source>
        <dbReference type="PROSITE-ProRule" id="PRU01016"/>
    </source>
</evidence>
<gene>
    <name evidence="5" type="ORF">FWILDA_LOCUS457</name>
</gene>
<name>A0A9W4WTE6_9GLOM</name>
<evidence type="ECO:0000313" key="5">
    <source>
        <dbReference type="EMBL" id="CAI2162246.1"/>
    </source>
</evidence>
<comment type="caution">
    <text evidence="5">The sequence shown here is derived from an EMBL/GenBank/DDBJ whole genome shotgun (WGS) entry which is preliminary data.</text>
</comment>
<evidence type="ECO:0000256" key="3">
    <source>
        <dbReference type="ARBA" id="ARBA00022691"/>
    </source>
</evidence>
<organism evidence="5 6">
    <name type="scientific">Funneliformis geosporum</name>
    <dbReference type="NCBI Taxonomy" id="1117311"/>
    <lineage>
        <taxon>Eukaryota</taxon>
        <taxon>Fungi</taxon>
        <taxon>Fungi incertae sedis</taxon>
        <taxon>Mucoromycota</taxon>
        <taxon>Glomeromycotina</taxon>
        <taxon>Glomeromycetes</taxon>
        <taxon>Glomerales</taxon>
        <taxon>Glomeraceae</taxon>
        <taxon>Funneliformis</taxon>
    </lineage>
</organism>
<keyword evidence="1 4" id="KW-0489">Methyltransferase</keyword>
<dbReference type="PANTHER" id="PTHR46098">
    <property type="entry name" value="TRNA (CYTOSINE(38)-C(5))-METHYLTRANSFERASE"/>
    <property type="match status" value="1"/>
</dbReference>
<proteinExistence type="inferred from homology"/>
<dbReference type="Gene3D" id="3.40.50.150">
    <property type="entry name" value="Vaccinia Virus protein VP39"/>
    <property type="match status" value="1"/>
</dbReference>